<dbReference type="Pfam" id="PF00266">
    <property type="entry name" value="Aminotran_5"/>
    <property type="match status" value="1"/>
</dbReference>
<organism evidence="9 10">
    <name type="scientific">Methanosphaerula palustris (strain ATCC BAA-1556 / DSM 19958 / E1-9c)</name>
    <dbReference type="NCBI Taxonomy" id="521011"/>
    <lineage>
        <taxon>Archaea</taxon>
        <taxon>Methanobacteriati</taxon>
        <taxon>Methanobacteriota</taxon>
        <taxon>Stenosarchaea group</taxon>
        <taxon>Methanomicrobia</taxon>
        <taxon>Methanomicrobiales</taxon>
        <taxon>Methanoregulaceae</taxon>
        <taxon>Methanosphaerula</taxon>
    </lineage>
</organism>
<reference evidence="9 10" key="1">
    <citation type="journal article" date="2015" name="Genome Announc.">
        <title>Complete Genome Sequence of Methanosphaerula palustris E1-9CT, a Hydrogenotrophic Methanogen Isolated from a Minerotrophic Fen Peatland.</title>
        <authorList>
            <person name="Cadillo-Quiroz H."/>
            <person name="Browne P."/>
            <person name="Kyrpides N."/>
            <person name="Woyke T."/>
            <person name="Goodwin L."/>
            <person name="Detter C."/>
            <person name="Yavitt J.B."/>
            <person name="Zinder S.H."/>
        </authorList>
    </citation>
    <scope>NUCLEOTIDE SEQUENCE [LARGE SCALE GENOMIC DNA]</scope>
    <source>
        <strain evidence="10">ATCC BAA-1556 / DSM 19958 / E1-9c</strain>
    </source>
</reference>
<evidence type="ECO:0000313" key="10">
    <source>
        <dbReference type="Proteomes" id="UP000002457"/>
    </source>
</evidence>
<sequence>MKLELAREDFPLFADVTYMDSASISLTPVQVVEAVTDYDLHYRANVGRGVHRLAQIASLKYNEAHRKVAGFIDGGQGITAFVQNTTAAVNMVAAGFPWKRGDHVVTTLLEHHSNLLPWIRLREQGVLVTVVPPGPDGTISPASIEAAMTPATRLVAVTHASNALGTIVPIEQIAAICHAHGALLLVDGAQTVPHLPVSVQALDCDILCFSGHKMLGPTGTGVLWMKDIYIRPSVLGGGMVETATTNGFTPVQGYRQFEAGTPNISGAIGLSTAVSYLEEIGMAAVRVHEQTLTRRLVDGLRGLGGVTVYGPERAEDRIGVVSFTVDGVHPHDVAHILDEASGVLVRSGHHCCMPLMQALDAPDGTVRASLYLYNSIEDVDLLIATVEELERRQ</sequence>
<dbReference type="GO" id="GO:0031071">
    <property type="term" value="F:cysteine desulfurase activity"/>
    <property type="evidence" value="ECO:0007669"/>
    <property type="project" value="UniProtKB-EC"/>
</dbReference>
<dbReference type="CDD" id="cd06453">
    <property type="entry name" value="SufS_like"/>
    <property type="match status" value="1"/>
</dbReference>
<dbReference type="SUPFAM" id="SSF53383">
    <property type="entry name" value="PLP-dependent transferases"/>
    <property type="match status" value="1"/>
</dbReference>
<dbReference type="PANTHER" id="PTHR43586:SF8">
    <property type="entry name" value="CYSTEINE DESULFURASE 1, CHLOROPLASTIC"/>
    <property type="match status" value="1"/>
</dbReference>
<dbReference type="Gene3D" id="3.40.640.10">
    <property type="entry name" value="Type I PLP-dependent aspartate aminotransferase-like (Major domain)"/>
    <property type="match status" value="1"/>
</dbReference>
<keyword evidence="5" id="KW-0663">Pyridoxal phosphate</keyword>
<keyword evidence="10" id="KW-1185">Reference proteome</keyword>
<comment type="cofactor">
    <cofactor evidence="1 7">
        <name>pyridoxal 5'-phosphate</name>
        <dbReference type="ChEBI" id="CHEBI:597326"/>
    </cofactor>
</comment>
<dbReference type="Proteomes" id="UP000002457">
    <property type="component" value="Chromosome"/>
</dbReference>
<dbReference type="InterPro" id="IPR000192">
    <property type="entry name" value="Aminotrans_V_dom"/>
</dbReference>
<dbReference type="AlphaFoldDB" id="B8GHE8"/>
<dbReference type="GO" id="GO:0006534">
    <property type="term" value="P:cysteine metabolic process"/>
    <property type="evidence" value="ECO:0007669"/>
    <property type="project" value="InterPro"/>
</dbReference>
<dbReference type="InterPro" id="IPR015424">
    <property type="entry name" value="PyrdxlP-dep_Trfase"/>
</dbReference>
<dbReference type="InterPro" id="IPR010970">
    <property type="entry name" value="Cys_dSase_SufS"/>
</dbReference>
<dbReference type="STRING" id="521011.Mpal_1215"/>
<proteinExistence type="inferred from homology"/>
<evidence type="ECO:0000256" key="4">
    <source>
        <dbReference type="ARBA" id="ARBA00022679"/>
    </source>
</evidence>
<comment type="catalytic activity">
    <reaction evidence="6">
        <text>(sulfur carrier)-H + L-cysteine = (sulfur carrier)-SH + L-alanine</text>
        <dbReference type="Rhea" id="RHEA:43892"/>
        <dbReference type="Rhea" id="RHEA-COMP:14737"/>
        <dbReference type="Rhea" id="RHEA-COMP:14739"/>
        <dbReference type="ChEBI" id="CHEBI:29917"/>
        <dbReference type="ChEBI" id="CHEBI:35235"/>
        <dbReference type="ChEBI" id="CHEBI:57972"/>
        <dbReference type="ChEBI" id="CHEBI:64428"/>
        <dbReference type="EC" id="2.8.1.7"/>
    </reaction>
</comment>
<protein>
    <recommendedName>
        <fullName evidence="3">cysteine desulfurase</fullName>
        <ecNumber evidence="3">2.8.1.7</ecNumber>
    </recommendedName>
</protein>
<name>B8GHE8_METPE</name>
<dbReference type="HOGENOM" id="CLU_003433_2_5_2"/>
<evidence type="ECO:0000259" key="8">
    <source>
        <dbReference type="Pfam" id="PF00266"/>
    </source>
</evidence>
<evidence type="ECO:0000256" key="2">
    <source>
        <dbReference type="ARBA" id="ARBA00010447"/>
    </source>
</evidence>
<evidence type="ECO:0000313" key="9">
    <source>
        <dbReference type="EMBL" id="ACL16553.1"/>
    </source>
</evidence>
<dbReference type="PROSITE" id="PS00595">
    <property type="entry name" value="AA_TRANSFER_CLASS_5"/>
    <property type="match status" value="1"/>
</dbReference>
<evidence type="ECO:0000256" key="1">
    <source>
        <dbReference type="ARBA" id="ARBA00001933"/>
    </source>
</evidence>
<dbReference type="GO" id="GO:0030170">
    <property type="term" value="F:pyridoxal phosphate binding"/>
    <property type="evidence" value="ECO:0007669"/>
    <property type="project" value="InterPro"/>
</dbReference>
<dbReference type="GO" id="GO:0008483">
    <property type="term" value="F:transaminase activity"/>
    <property type="evidence" value="ECO:0007669"/>
    <property type="project" value="UniProtKB-KW"/>
</dbReference>
<dbReference type="KEGG" id="mpl:Mpal_1215"/>
<gene>
    <name evidence="9" type="ordered locus">Mpal_1215</name>
</gene>
<dbReference type="GeneID" id="7271493"/>
<accession>B8GHE8</accession>
<dbReference type="RefSeq" id="WP_012617872.1">
    <property type="nucleotide sequence ID" value="NC_011832.1"/>
</dbReference>
<keyword evidence="4 9" id="KW-0808">Transferase</keyword>
<dbReference type="InterPro" id="IPR020578">
    <property type="entry name" value="Aminotrans_V_PyrdxlP_BS"/>
</dbReference>
<feature type="domain" description="Aminotransferase class V" evidence="8">
    <location>
        <begin position="18"/>
        <end position="382"/>
    </location>
</feature>
<comment type="similarity">
    <text evidence="2">Belongs to the class-V pyridoxal-phosphate-dependent aminotransferase family. Csd subfamily.</text>
</comment>
<dbReference type="eggNOG" id="arCOG00065">
    <property type="taxonomic scope" value="Archaea"/>
</dbReference>
<dbReference type="EC" id="2.8.1.7" evidence="3"/>
<evidence type="ECO:0000256" key="5">
    <source>
        <dbReference type="ARBA" id="ARBA00022898"/>
    </source>
</evidence>
<dbReference type="InterPro" id="IPR015421">
    <property type="entry name" value="PyrdxlP-dep_Trfase_major"/>
</dbReference>
<dbReference type="PANTHER" id="PTHR43586">
    <property type="entry name" value="CYSTEINE DESULFURASE"/>
    <property type="match status" value="1"/>
</dbReference>
<evidence type="ECO:0000256" key="6">
    <source>
        <dbReference type="ARBA" id="ARBA00050776"/>
    </source>
</evidence>
<dbReference type="Gene3D" id="3.90.1150.10">
    <property type="entry name" value="Aspartate Aminotransferase, domain 1"/>
    <property type="match status" value="1"/>
</dbReference>
<evidence type="ECO:0000256" key="3">
    <source>
        <dbReference type="ARBA" id="ARBA00012239"/>
    </source>
</evidence>
<dbReference type="OrthoDB" id="5817at2157"/>
<dbReference type="InterPro" id="IPR015422">
    <property type="entry name" value="PyrdxlP-dep_Trfase_small"/>
</dbReference>
<keyword evidence="9" id="KW-0032">Aminotransferase</keyword>
<evidence type="ECO:0000256" key="7">
    <source>
        <dbReference type="RuleBase" id="RU004504"/>
    </source>
</evidence>
<dbReference type="EMBL" id="CP001338">
    <property type="protein sequence ID" value="ACL16553.1"/>
    <property type="molecule type" value="Genomic_DNA"/>
</dbReference>